<dbReference type="AlphaFoldDB" id="B0SK21"/>
<proteinExistence type="predicted"/>
<dbReference type="RefSeq" id="WP_012387465.1">
    <property type="nucleotide sequence ID" value="NC_010602.1"/>
</dbReference>
<dbReference type="EMBL" id="CP000786">
    <property type="protein sequence ID" value="ABZ96577.1"/>
    <property type="molecule type" value="Genomic_DNA"/>
</dbReference>
<dbReference type="Proteomes" id="UP000001847">
    <property type="component" value="Chromosome I"/>
</dbReference>
<dbReference type="HOGENOM" id="CLU_3119338_0_0_12"/>
<organism evidence="1 2">
    <name type="scientific">Leptospira biflexa serovar Patoc (strain Patoc 1 / ATCC 23582 / Paris)</name>
    <dbReference type="NCBI Taxonomy" id="456481"/>
    <lineage>
        <taxon>Bacteria</taxon>
        <taxon>Pseudomonadati</taxon>
        <taxon>Spirochaetota</taxon>
        <taxon>Spirochaetia</taxon>
        <taxon>Leptospirales</taxon>
        <taxon>Leptospiraceae</taxon>
        <taxon>Leptospira</taxon>
    </lineage>
</organism>
<sequence>MKKEKDSISDSVIVEKALKEAAKHAKKLAIQTKTKFITRKVKTKKSISTT</sequence>
<name>B0SK21_LEPBP</name>
<evidence type="ECO:0000313" key="1">
    <source>
        <dbReference type="EMBL" id="ABZ96577.1"/>
    </source>
</evidence>
<dbReference type="KEGG" id="lbi:LEPBI_I0438"/>
<evidence type="ECO:0000313" key="2">
    <source>
        <dbReference type="Proteomes" id="UP000001847"/>
    </source>
</evidence>
<reference evidence="1 2" key="1">
    <citation type="journal article" date="2008" name="PLoS ONE">
        <title>Genome sequence of the saprophyte Leptospira biflexa provides insights into the evolution of Leptospira and the pathogenesis of leptospirosis.</title>
        <authorList>
            <person name="Picardeau M."/>
            <person name="Bulach D.M."/>
            <person name="Bouchier C."/>
            <person name="Zuerner R.L."/>
            <person name="Zidane N."/>
            <person name="Wilson P.J."/>
            <person name="Creno S."/>
            <person name="Kuczek E.S."/>
            <person name="Bommezzadri S."/>
            <person name="Davis J.C."/>
            <person name="McGrath A."/>
            <person name="Johnson M.J."/>
            <person name="Boursaux-Eude C."/>
            <person name="Seemann T."/>
            <person name="Rouy Z."/>
            <person name="Coppel R.L."/>
            <person name="Rood J.I."/>
            <person name="Lajus A."/>
            <person name="Davies J.K."/>
            <person name="Medigue C."/>
            <person name="Adler B."/>
        </authorList>
    </citation>
    <scope>NUCLEOTIDE SEQUENCE [LARGE SCALE GENOMIC DNA]</scope>
    <source>
        <strain evidence="2">Patoc 1 / ATCC 23582 / Paris</strain>
    </source>
</reference>
<keyword evidence="2" id="KW-1185">Reference proteome</keyword>
<gene>
    <name evidence="1" type="ordered locus">LEPBI_I0438</name>
</gene>
<accession>B0SK21</accession>
<protein>
    <submittedName>
        <fullName evidence="1">Uncharacterized protein</fullName>
    </submittedName>
</protein>